<dbReference type="RefSeq" id="WP_169362833.1">
    <property type="nucleotide sequence ID" value="NZ_JAAVJL010000001.1"/>
</dbReference>
<comment type="catalytic activity">
    <reaction evidence="1">
        <text>chorismate = isochorismate</text>
        <dbReference type="Rhea" id="RHEA:18985"/>
        <dbReference type="ChEBI" id="CHEBI:29748"/>
        <dbReference type="ChEBI" id="CHEBI:29780"/>
        <dbReference type="EC" id="5.4.4.2"/>
    </reaction>
</comment>
<dbReference type="Pfam" id="PF00425">
    <property type="entry name" value="Chorismate_bind"/>
    <property type="match status" value="1"/>
</dbReference>
<dbReference type="Gene3D" id="3.60.120.10">
    <property type="entry name" value="Anthranilate synthase"/>
    <property type="match status" value="1"/>
</dbReference>
<dbReference type="InterPro" id="IPR015890">
    <property type="entry name" value="Chorismate_C"/>
</dbReference>
<gene>
    <name evidence="7" type="ORF">HC246_07425</name>
</gene>
<evidence type="ECO:0000256" key="4">
    <source>
        <dbReference type="ARBA" id="ARBA00023235"/>
    </source>
</evidence>
<comment type="caution">
    <text evidence="7">The sequence shown here is derived from an EMBL/GenBank/DDBJ whole genome shotgun (WGS) entry which is preliminary data.</text>
</comment>
<protein>
    <recommendedName>
        <fullName evidence="3">isochorismate synthase</fullName>
        <ecNumber evidence="3">5.4.4.2</ecNumber>
    </recommendedName>
    <alternativeName>
        <fullName evidence="5">Isochorismate mutase</fullName>
    </alternativeName>
</protein>
<evidence type="ECO:0000313" key="8">
    <source>
        <dbReference type="Proteomes" id="UP000738376"/>
    </source>
</evidence>
<proteinExistence type="inferred from homology"/>
<dbReference type="GO" id="GO:0008909">
    <property type="term" value="F:isochorismate synthase activity"/>
    <property type="evidence" value="ECO:0007669"/>
    <property type="project" value="UniProtKB-EC"/>
</dbReference>
<organism evidence="7 8">
    <name type="scientific">Pseudanabaena yagii GIHE-NHR1</name>
    <dbReference type="NCBI Taxonomy" id="2722753"/>
    <lineage>
        <taxon>Bacteria</taxon>
        <taxon>Bacillati</taxon>
        <taxon>Cyanobacteriota</taxon>
        <taxon>Cyanophyceae</taxon>
        <taxon>Pseudanabaenales</taxon>
        <taxon>Pseudanabaenaceae</taxon>
        <taxon>Pseudanabaena</taxon>
        <taxon>Pseudanabaena yagii</taxon>
    </lineage>
</organism>
<evidence type="ECO:0000313" key="7">
    <source>
        <dbReference type="EMBL" id="NMF57852.1"/>
    </source>
</evidence>
<keyword evidence="8" id="KW-1185">Reference proteome</keyword>
<dbReference type="Proteomes" id="UP000738376">
    <property type="component" value="Unassembled WGS sequence"/>
</dbReference>
<dbReference type="SUPFAM" id="SSF56322">
    <property type="entry name" value="ADC synthase"/>
    <property type="match status" value="1"/>
</dbReference>
<evidence type="ECO:0000256" key="3">
    <source>
        <dbReference type="ARBA" id="ARBA00012824"/>
    </source>
</evidence>
<dbReference type="EMBL" id="JAAVJL010000001">
    <property type="protein sequence ID" value="NMF57852.1"/>
    <property type="molecule type" value="Genomic_DNA"/>
</dbReference>
<dbReference type="NCBIfam" id="TIGR00543">
    <property type="entry name" value="isochor_syn"/>
    <property type="match status" value="1"/>
</dbReference>
<accession>A0ABX1LVE3</accession>
<reference evidence="7 8" key="1">
    <citation type="submission" date="2020-03" db="EMBL/GenBank/DDBJ databases">
        <title>Draft Genome Sequence of 2-Methylisoborneol Producing Pseudanabaena yagii Strain GIHE-NHR1 Isolated from North Han River in South Korea.</title>
        <authorList>
            <person name="Jeong J."/>
        </authorList>
    </citation>
    <scope>NUCLEOTIDE SEQUENCE [LARGE SCALE GENOMIC DNA]</scope>
    <source>
        <strain evidence="7 8">GIHE-NHR1</strain>
    </source>
</reference>
<name>A0ABX1LVE3_9CYAN</name>
<sequence length="507" mass="57159">MQVRQSVTYSSIDSKSLHDWIVKAIAKAQITGSPILFSYSQSWECINPLLLLASKSDPQQPKFYWEQPNADLVLAAAGSVAEVSVPNHDLSDRFDCAKKFIRTHLEDAIIAKHPELDLQRSELSIHIFGAFSFYRNGSNPNEWVDLAVPSDYQSQYQQDYQPAIEFPTLLFFIPRWMIRYTQQACTLTLNDYIQPWDHADEVMDRILNLRSHLSESSHYESPTVHEVNKIIEVQGQQIWTEIVERALTLIHQGHFEKVVLARALDVLADRDFDPFQVLHVLRCEYPECISFLLDYGVGKTFLGATPEVVLQFKAQSDRLWLRSDALAGSIERGKSVQEDQMLGELLLNSEKDMREHQIVIRSICDRLQSMGASVDPQVNTSLLKLSNVQHLHTPITAQIDDPDWLIALDILQQLHPTAAVGGEPRDRAVCFMQQWEACDRGWYAAPIGWLNGNGEGTFGVGIRAGYIQGDRARIFAGAGIVANSQVENEQSETTIKFAALLKALGAI</sequence>
<dbReference type="EC" id="5.4.4.2" evidence="3"/>
<dbReference type="InterPro" id="IPR004561">
    <property type="entry name" value="IsoChor_synthase"/>
</dbReference>
<dbReference type="PANTHER" id="PTHR42839">
    <property type="entry name" value="ISOCHORISMATE SYNTHASE ENTC"/>
    <property type="match status" value="1"/>
</dbReference>
<evidence type="ECO:0000259" key="6">
    <source>
        <dbReference type="Pfam" id="PF00425"/>
    </source>
</evidence>
<feature type="domain" description="Chorismate-utilising enzyme C-terminal" evidence="6">
    <location>
        <begin position="236"/>
        <end position="496"/>
    </location>
</feature>
<evidence type="ECO:0000256" key="5">
    <source>
        <dbReference type="ARBA" id="ARBA00041564"/>
    </source>
</evidence>
<comment type="similarity">
    <text evidence="2">Belongs to the isochorismate synthase family.</text>
</comment>
<keyword evidence="4 7" id="KW-0413">Isomerase</keyword>
<dbReference type="InterPro" id="IPR005801">
    <property type="entry name" value="ADC_synthase"/>
</dbReference>
<dbReference type="PANTHER" id="PTHR42839:SF2">
    <property type="entry name" value="ISOCHORISMATE SYNTHASE ENTC"/>
    <property type="match status" value="1"/>
</dbReference>
<evidence type="ECO:0000256" key="2">
    <source>
        <dbReference type="ARBA" id="ARBA00005297"/>
    </source>
</evidence>
<evidence type="ECO:0000256" key="1">
    <source>
        <dbReference type="ARBA" id="ARBA00000799"/>
    </source>
</evidence>